<comment type="catalytic activity">
    <reaction evidence="1">
        <text>ATP + protein L-histidine = ADP + protein N-phospho-L-histidine.</text>
        <dbReference type="EC" id="2.7.13.3"/>
    </reaction>
</comment>
<dbReference type="InterPro" id="IPR029016">
    <property type="entry name" value="GAF-like_dom_sf"/>
</dbReference>
<accession>A0A2T1CA22</accession>
<keyword evidence="16" id="KW-1185">Reference proteome</keyword>
<dbReference type="CDD" id="cd00082">
    <property type="entry name" value="HisKA"/>
    <property type="match status" value="1"/>
</dbReference>
<dbReference type="EMBL" id="PVWJ01000003">
    <property type="protein sequence ID" value="PSB05120.1"/>
    <property type="molecule type" value="Genomic_DNA"/>
</dbReference>
<comment type="similarity">
    <text evidence="3">In the N-terminal section; belongs to the phytochrome family.</text>
</comment>
<dbReference type="InterPro" id="IPR004358">
    <property type="entry name" value="Sig_transdc_His_kin-like_C"/>
</dbReference>
<keyword evidence="10" id="KW-0067">ATP-binding</keyword>
<dbReference type="Pfam" id="PF01590">
    <property type="entry name" value="GAF"/>
    <property type="match status" value="1"/>
</dbReference>
<keyword evidence="11" id="KW-0902">Two-component regulatory system</keyword>
<evidence type="ECO:0000313" key="15">
    <source>
        <dbReference type="EMBL" id="PSB05120.1"/>
    </source>
</evidence>
<evidence type="ECO:0000256" key="2">
    <source>
        <dbReference type="ARBA" id="ARBA00004236"/>
    </source>
</evidence>
<reference evidence="15 16" key="1">
    <citation type="submission" date="2018-02" db="EMBL/GenBank/DDBJ databases">
        <authorList>
            <person name="Cohen D.B."/>
            <person name="Kent A.D."/>
        </authorList>
    </citation>
    <scope>NUCLEOTIDE SEQUENCE [LARGE SCALE GENOMIC DNA]</scope>
    <source>
        <strain evidence="15 16">CCAP 1448/3</strain>
    </source>
</reference>
<evidence type="ECO:0000259" key="14">
    <source>
        <dbReference type="PROSITE" id="PS50109"/>
    </source>
</evidence>
<evidence type="ECO:0000256" key="7">
    <source>
        <dbReference type="ARBA" id="ARBA00022679"/>
    </source>
</evidence>
<dbReference type="SUPFAM" id="SSF47384">
    <property type="entry name" value="Homodimeric domain of signal transducing histidine kinase"/>
    <property type="match status" value="1"/>
</dbReference>
<evidence type="ECO:0000256" key="6">
    <source>
        <dbReference type="ARBA" id="ARBA00022553"/>
    </source>
</evidence>
<organism evidence="15 16">
    <name type="scientific">Merismopedia glauca CCAP 1448/3</name>
    <dbReference type="NCBI Taxonomy" id="1296344"/>
    <lineage>
        <taxon>Bacteria</taxon>
        <taxon>Bacillati</taxon>
        <taxon>Cyanobacteriota</taxon>
        <taxon>Cyanophyceae</taxon>
        <taxon>Synechococcales</taxon>
        <taxon>Merismopediaceae</taxon>
        <taxon>Merismopedia</taxon>
    </lineage>
</organism>
<dbReference type="GO" id="GO:0009927">
    <property type="term" value="F:histidine phosphotransfer kinase activity"/>
    <property type="evidence" value="ECO:0007669"/>
    <property type="project" value="TreeGrafter"/>
</dbReference>
<sequence length="628" mass="71096">MLKLTQLIRQTTLPLATFESLRQLWYQISQAISEECFFITETTLSSTTESSLNYFTVVISEKFSALLIGNWDLDSDRTSDAKIHPPPDSITSETLLRVEISFAPDAIASFLNDLAGMMPHNAILIEPAKSRLQPNDAGLQSQFTVALIEILTKSSHLTSFSPDLAVCRPIEAALQQQIEQESLLNQVISQIRRSLEVPVILETAVQQVRQLLQTDRLVIFEFDLPENYQELSLKDLERNCQVGKVTYEARSTENITSVVSCGEPDRCFIRAPHVLAKYHRGVTQAVSNVETVYALTPCFLDWMRQIQVKAKLVAPIIVEEKLWGLLIAHQCDRPREWKLSEQQFLLLIAEHLAVAIQQAQLYTQVQQQAQTLEQRVIERTQELQDALVVAEAASRAKGQFLATMSHELKTPLTSIIGLSDTLLRWSSDELKEKQQLYLQIIRDRGQHLQEIIDDILDLSDLETKELTLNISEISLQQIAKQSLKMVERNATNNGVELALELRISRKNATFKADYRRLTRILVNLLSNGIKFTPKGGKVTLRIWLETDKSVFQVEDTGIGIPESQQHLLFQKFQQLDSAYTRQYQGMGMGLALTKQLVELHQGKIDLRSTVGVGSIFTVSLPRLTNHQL</sequence>
<dbReference type="GO" id="GO:0005886">
    <property type="term" value="C:plasma membrane"/>
    <property type="evidence" value="ECO:0007669"/>
    <property type="project" value="UniProtKB-SubCell"/>
</dbReference>
<dbReference type="SUPFAM" id="SSF55874">
    <property type="entry name" value="ATPase domain of HSP90 chaperone/DNA topoisomerase II/histidine kinase"/>
    <property type="match status" value="1"/>
</dbReference>
<feature type="domain" description="Histidine kinase" evidence="14">
    <location>
        <begin position="403"/>
        <end position="624"/>
    </location>
</feature>
<evidence type="ECO:0000256" key="1">
    <source>
        <dbReference type="ARBA" id="ARBA00000085"/>
    </source>
</evidence>
<gene>
    <name evidence="15" type="ORF">C7B64_01045</name>
</gene>
<proteinExistence type="inferred from homology"/>
<dbReference type="SMART" id="SM00388">
    <property type="entry name" value="HisKA"/>
    <property type="match status" value="1"/>
</dbReference>
<evidence type="ECO:0000256" key="8">
    <source>
        <dbReference type="ARBA" id="ARBA00022741"/>
    </source>
</evidence>
<dbReference type="FunFam" id="3.30.565.10:FF:000023">
    <property type="entry name" value="PAS domain-containing sensor histidine kinase"/>
    <property type="match status" value="1"/>
</dbReference>
<dbReference type="PRINTS" id="PR00344">
    <property type="entry name" value="BCTRLSENSOR"/>
</dbReference>
<keyword evidence="9" id="KW-0418">Kinase</keyword>
<dbReference type="InterPro" id="IPR003018">
    <property type="entry name" value="GAF"/>
</dbReference>
<keyword evidence="8" id="KW-0547">Nucleotide-binding</keyword>
<evidence type="ECO:0000256" key="12">
    <source>
        <dbReference type="ARBA" id="ARBA00023136"/>
    </source>
</evidence>
<evidence type="ECO:0000256" key="11">
    <source>
        <dbReference type="ARBA" id="ARBA00023012"/>
    </source>
</evidence>
<dbReference type="OrthoDB" id="500345at2"/>
<dbReference type="GO" id="GO:0000155">
    <property type="term" value="F:phosphorelay sensor kinase activity"/>
    <property type="evidence" value="ECO:0007669"/>
    <property type="project" value="InterPro"/>
</dbReference>
<dbReference type="SMART" id="SM00065">
    <property type="entry name" value="GAF"/>
    <property type="match status" value="1"/>
</dbReference>
<dbReference type="GO" id="GO:0005524">
    <property type="term" value="F:ATP binding"/>
    <property type="evidence" value="ECO:0007669"/>
    <property type="project" value="UniProtKB-KW"/>
</dbReference>
<dbReference type="CDD" id="cd16922">
    <property type="entry name" value="HATPase_EvgS-ArcB-TorS-like"/>
    <property type="match status" value="1"/>
</dbReference>
<reference evidence="15 16" key="2">
    <citation type="submission" date="2018-03" db="EMBL/GenBank/DDBJ databases">
        <title>The ancient ancestry and fast evolution of plastids.</title>
        <authorList>
            <person name="Moore K.R."/>
            <person name="Magnabosco C."/>
            <person name="Momper L."/>
            <person name="Gold D.A."/>
            <person name="Bosak T."/>
            <person name="Fournier G.P."/>
        </authorList>
    </citation>
    <scope>NUCLEOTIDE SEQUENCE [LARGE SCALE GENOMIC DNA]</scope>
    <source>
        <strain evidence="15 16">CCAP 1448/3</strain>
    </source>
</reference>
<dbReference type="RefSeq" id="WP_106286807.1">
    <property type="nucleotide sequence ID" value="NZ_CAWNTC010000123.1"/>
</dbReference>
<dbReference type="SMART" id="SM00387">
    <property type="entry name" value="HATPase_c"/>
    <property type="match status" value="1"/>
</dbReference>
<dbReference type="EC" id="2.7.13.3" evidence="4"/>
<dbReference type="PANTHER" id="PTHR43047">
    <property type="entry name" value="TWO-COMPONENT HISTIDINE PROTEIN KINASE"/>
    <property type="match status" value="1"/>
</dbReference>
<dbReference type="Gene3D" id="1.10.287.130">
    <property type="match status" value="1"/>
</dbReference>
<dbReference type="PROSITE" id="PS50109">
    <property type="entry name" value="HIS_KIN"/>
    <property type="match status" value="1"/>
</dbReference>
<protein>
    <recommendedName>
        <fullName evidence="4">histidine kinase</fullName>
        <ecNumber evidence="4">2.7.13.3</ecNumber>
    </recommendedName>
</protein>
<dbReference type="InterPro" id="IPR005467">
    <property type="entry name" value="His_kinase_dom"/>
</dbReference>
<evidence type="ECO:0000256" key="5">
    <source>
        <dbReference type="ARBA" id="ARBA00022475"/>
    </source>
</evidence>
<dbReference type="Pfam" id="PF00512">
    <property type="entry name" value="HisKA"/>
    <property type="match status" value="1"/>
</dbReference>
<evidence type="ECO:0000256" key="3">
    <source>
        <dbReference type="ARBA" id="ARBA00006402"/>
    </source>
</evidence>
<comment type="caution">
    <text evidence="15">The sequence shown here is derived from an EMBL/GenBank/DDBJ whole genome shotgun (WGS) entry which is preliminary data.</text>
</comment>
<evidence type="ECO:0000313" key="16">
    <source>
        <dbReference type="Proteomes" id="UP000238762"/>
    </source>
</evidence>
<dbReference type="Proteomes" id="UP000238762">
    <property type="component" value="Unassembled WGS sequence"/>
</dbReference>
<keyword evidence="5" id="KW-1003">Cell membrane</keyword>
<dbReference type="PANTHER" id="PTHR43047:SF63">
    <property type="entry name" value="HISTIDINE KINASE"/>
    <property type="match status" value="1"/>
</dbReference>
<dbReference type="InterPro" id="IPR016132">
    <property type="entry name" value="Phyto_chromo_attachment"/>
</dbReference>
<dbReference type="Pfam" id="PF02518">
    <property type="entry name" value="HATPase_c"/>
    <property type="match status" value="1"/>
</dbReference>
<dbReference type="SUPFAM" id="SSF55781">
    <property type="entry name" value="GAF domain-like"/>
    <property type="match status" value="1"/>
</dbReference>
<dbReference type="PROSITE" id="PS50046">
    <property type="entry name" value="PHYTOCHROME_2"/>
    <property type="match status" value="1"/>
</dbReference>
<dbReference type="InterPro" id="IPR003661">
    <property type="entry name" value="HisK_dim/P_dom"/>
</dbReference>
<dbReference type="InterPro" id="IPR003594">
    <property type="entry name" value="HATPase_dom"/>
</dbReference>
<evidence type="ECO:0000259" key="13">
    <source>
        <dbReference type="PROSITE" id="PS50046"/>
    </source>
</evidence>
<dbReference type="Gene3D" id="3.30.450.40">
    <property type="match status" value="1"/>
</dbReference>
<keyword evidence="12" id="KW-0472">Membrane</keyword>
<dbReference type="InterPro" id="IPR036097">
    <property type="entry name" value="HisK_dim/P_sf"/>
</dbReference>
<feature type="domain" description="Phytochrome chromophore attachment site" evidence="13">
    <location>
        <begin position="196"/>
        <end position="351"/>
    </location>
</feature>
<keyword evidence="7" id="KW-0808">Transferase</keyword>
<dbReference type="AlphaFoldDB" id="A0A2T1CA22"/>
<evidence type="ECO:0000256" key="10">
    <source>
        <dbReference type="ARBA" id="ARBA00022840"/>
    </source>
</evidence>
<dbReference type="InterPro" id="IPR036890">
    <property type="entry name" value="HATPase_C_sf"/>
</dbReference>
<evidence type="ECO:0000256" key="9">
    <source>
        <dbReference type="ARBA" id="ARBA00022777"/>
    </source>
</evidence>
<dbReference type="Gene3D" id="3.30.565.10">
    <property type="entry name" value="Histidine kinase-like ATPase, C-terminal domain"/>
    <property type="match status" value="1"/>
</dbReference>
<comment type="subcellular location">
    <subcellularLocation>
        <location evidence="2">Cell membrane</location>
    </subcellularLocation>
</comment>
<name>A0A2T1CA22_9CYAN</name>
<keyword evidence="6" id="KW-0597">Phosphoprotein</keyword>
<evidence type="ECO:0000256" key="4">
    <source>
        <dbReference type="ARBA" id="ARBA00012438"/>
    </source>
</evidence>